<protein>
    <submittedName>
        <fullName evidence="4">Serine/threonine kinase</fullName>
    </submittedName>
</protein>
<dbReference type="Pfam" id="PF07714">
    <property type="entry name" value="PK_Tyr_Ser-Thr"/>
    <property type="match status" value="1"/>
</dbReference>
<proteinExistence type="predicted"/>
<keyword evidence="4" id="KW-0418">Kinase</keyword>
<dbReference type="InterPro" id="IPR001245">
    <property type="entry name" value="Ser-Thr/Tyr_kinase_cat_dom"/>
</dbReference>
<dbReference type="GO" id="GO:0072354">
    <property type="term" value="F:histone H3T3 kinase activity"/>
    <property type="evidence" value="ECO:0007669"/>
    <property type="project" value="TreeGrafter"/>
</dbReference>
<dbReference type="GO" id="GO:0005524">
    <property type="term" value="F:ATP binding"/>
    <property type="evidence" value="ECO:0007669"/>
    <property type="project" value="InterPro"/>
</dbReference>
<sequence>MNKNNMTNTYQSNYDASDDENEYESEIYQNALMSSLAALTNSNSKNSSDDNEKKPTESRIDLIKSILGGNDLKPMINLDNCETEAFVNNRLNKKIINAELLFSSMGVRLKYLKSGTTGHTFKGILKTRGSETIAFAVKVCAYPKDDYGPMNHMKRPENVELRMIKLLSYFVVNKKSPHFVLPIGTFNTSITKFINIPKNFIDLNDSKNEMYKKFVEKYHDGEYENLVSVLISEWCNGGDLLDYIRKNYQNMNLKIWVIIIFQILFTLALVHDKYPAFRHNDMKANNILVQITDIKRYKPNHCYRYNLGSTVFIIPNIDLQIKIWDFDFSCIKNLVENNKVNSDWTNKMNITNNPNRYYDMHYFFNTLISKRFFPQFYEGGAPDEIVDFVHRIIPTKYRNGSPHVNKKGRIQVDTEFTTPYRVIMEDPLFNKYRNKINKYT</sequence>
<reference evidence="4" key="1">
    <citation type="submission" date="2018-01" db="EMBL/GenBank/DDBJ databases">
        <title>Draft genome sequence of Bandra megavirus.</title>
        <authorList>
            <person name="Chatterjee A."/>
            <person name="Yadav R."/>
            <person name="Kondabagil K."/>
        </authorList>
    </citation>
    <scope>NUCLEOTIDE SEQUENCE</scope>
    <source>
        <strain evidence="4">KK-1</strain>
    </source>
</reference>
<dbReference type="SUPFAM" id="SSF56112">
    <property type="entry name" value="Protein kinase-like (PK-like)"/>
    <property type="match status" value="1"/>
</dbReference>
<dbReference type="InterPro" id="IPR000719">
    <property type="entry name" value="Prot_kinase_dom"/>
</dbReference>
<evidence type="ECO:0000256" key="1">
    <source>
        <dbReference type="SAM" id="MobiDB-lite"/>
    </source>
</evidence>
<dbReference type="Gene3D" id="1.10.510.10">
    <property type="entry name" value="Transferase(Phosphotransferase) domain 1"/>
    <property type="match status" value="1"/>
</dbReference>
<organism evidence="4">
    <name type="scientific">Bandra megavirus</name>
    <dbReference type="NCBI Taxonomy" id="2071566"/>
    <lineage>
        <taxon>Viruses</taxon>
        <taxon>Varidnaviria</taxon>
        <taxon>Bamfordvirae</taxon>
        <taxon>Nucleocytoviricota</taxon>
        <taxon>Megaviricetes</taxon>
        <taxon>Imitervirales</taxon>
        <taxon>Mimiviridae</taxon>
        <taxon>Megamimivirinae</taxon>
        <taxon>Megavirus</taxon>
    </lineage>
</organism>
<evidence type="ECO:0000313" key="4">
    <source>
        <dbReference type="EMBL" id="AUV58440.1"/>
    </source>
</evidence>
<dbReference type="PROSITE" id="PS00108">
    <property type="entry name" value="PROTEIN_KINASE_ST"/>
    <property type="match status" value="1"/>
</dbReference>
<dbReference type="GO" id="GO:0035556">
    <property type="term" value="P:intracellular signal transduction"/>
    <property type="evidence" value="ECO:0007669"/>
    <property type="project" value="TreeGrafter"/>
</dbReference>
<feature type="compositionally biased region" description="Polar residues" evidence="1">
    <location>
        <begin position="1"/>
        <end position="15"/>
    </location>
</feature>
<keyword evidence="2" id="KW-0812">Transmembrane</keyword>
<name>A0A2K9V894_9VIRU</name>
<feature type="domain" description="Protein kinase" evidence="3">
    <location>
        <begin position="106"/>
        <end position="440"/>
    </location>
</feature>
<evidence type="ECO:0000259" key="3">
    <source>
        <dbReference type="PROSITE" id="PS50011"/>
    </source>
</evidence>
<keyword evidence="2" id="KW-1133">Transmembrane helix</keyword>
<dbReference type="PANTHER" id="PTHR24419:SF18">
    <property type="entry name" value="SERINE_THREONINE-PROTEIN KINASE HASPIN"/>
    <property type="match status" value="1"/>
</dbReference>
<evidence type="ECO:0000256" key="2">
    <source>
        <dbReference type="SAM" id="Phobius"/>
    </source>
</evidence>
<keyword evidence="4" id="KW-0808">Transferase</keyword>
<dbReference type="PROSITE" id="PS50011">
    <property type="entry name" value="PROTEIN_KINASE_DOM"/>
    <property type="match status" value="1"/>
</dbReference>
<dbReference type="PANTHER" id="PTHR24419">
    <property type="entry name" value="INTERLEUKIN-1 RECEPTOR-ASSOCIATED KINASE"/>
    <property type="match status" value="1"/>
</dbReference>
<dbReference type="EMBL" id="MG779341">
    <property type="protein sequence ID" value="AUV58440.1"/>
    <property type="molecule type" value="Genomic_DNA"/>
</dbReference>
<dbReference type="InterPro" id="IPR011009">
    <property type="entry name" value="Kinase-like_dom_sf"/>
</dbReference>
<feature type="region of interest" description="Disordered" evidence="1">
    <location>
        <begin position="1"/>
        <end position="21"/>
    </location>
</feature>
<dbReference type="InterPro" id="IPR008271">
    <property type="entry name" value="Ser/Thr_kinase_AS"/>
</dbReference>
<keyword evidence="2" id="KW-0472">Membrane</keyword>
<feature type="transmembrane region" description="Helical" evidence="2">
    <location>
        <begin position="253"/>
        <end position="270"/>
    </location>
</feature>
<accession>A0A2K9V894</accession>